<protein>
    <submittedName>
        <fullName evidence="4">Uncharacterized protein</fullName>
    </submittedName>
</protein>
<sequence>MRVDEEQQQFFRNVTLYDLIEAANKEKNYTRNADWDVSIGKIFDLLIVSAVPAVLVFSLCCFLACLLIRRFDGTGRNRRNGGVEGDCSQTPSPPPTYSIACSSAHIPPPLYEDIYKQRQTSLPPPNYRNPSSLPSVDLLQVPPTKPSR</sequence>
<feature type="region of interest" description="Disordered" evidence="1">
    <location>
        <begin position="120"/>
        <end position="148"/>
    </location>
</feature>
<keyword evidence="2" id="KW-0812">Transmembrane</keyword>
<proteinExistence type="predicted"/>
<feature type="transmembrane region" description="Helical" evidence="2">
    <location>
        <begin position="45"/>
        <end position="68"/>
    </location>
</feature>
<dbReference type="WBParaSite" id="MBELARI_LOCUS5806">
    <property type="protein sequence ID" value="MBELARI_LOCUS5806"/>
    <property type="gene ID" value="MBELARI_LOCUS5806"/>
</dbReference>
<name>A0AAF3FFI4_9BILA</name>
<feature type="region of interest" description="Disordered" evidence="1">
    <location>
        <begin position="73"/>
        <end position="98"/>
    </location>
</feature>
<dbReference type="Proteomes" id="UP000887575">
    <property type="component" value="Unassembled WGS sequence"/>
</dbReference>
<reference evidence="4" key="1">
    <citation type="submission" date="2024-02" db="UniProtKB">
        <authorList>
            <consortium name="WormBaseParasite"/>
        </authorList>
    </citation>
    <scope>IDENTIFICATION</scope>
</reference>
<evidence type="ECO:0000313" key="4">
    <source>
        <dbReference type="WBParaSite" id="MBELARI_LOCUS5806"/>
    </source>
</evidence>
<evidence type="ECO:0000313" key="3">
    <source>
        <dbReference type="Proteomes" id="UP000887575"/>
    </source>
</evidence>
<accession>A0AAF3FFI4</accession>
<keyword evidence="2" id="KW-0472">Membrane</keyword>
<evidence type="ECO:0000256" key="1">
    <source>
        <dbReference type="SAM" id="MobiDB-lite"/>
    </source>
</evidence>
<keyword evidence="2" id="KW-1133">Transmembrane helix</keyword>
<keyword evidence="3" id="KW-1185">Reference proteome</keyword>
<evidence type="ECO:0000256" key="2">
    <source>
        <dbReference type="SAM" id="Phobius"/>
    </source>
</evidence>
<dbReference type="AlphaFoldDB" id="A0AAF3FFI4"/>
<organism evidence="3 4">
    <name type="scientific">Mesorhabditis belari</name>
    <dbReference type="NCBI Taxonomy" id="2138241"/>
    <lineage>
        <taxon>Eukaryota</taxon>
        <taxon>Metazoa</taxon>
        <taxon>Ecdysozoa</taxon>
        <taxon>Nematoda</taxon>
        <taxon>Chromadorea</taxon>
        <taxon>Rhabditida</taxon>
        <taxon>Rhabditina</taxon>
        <taxon>Rhabditomorpha</taxon>
        <taxon>Rhabditoidea</taxon>
        <taxon>Rhabditidae</taxon>
        <taxon>Mesorhabditinae</taxon>
        <taxon>Mesorhabditis</taxon>
    </lineage>
</organism>